<comment type="caution">
    <text evidence="3">The sequence shown here is derived from an EMBL/GenBank/DDBJ whole genome shotgun (WGS) entry which is preliminary data.</text>
</comment>
<dbReference type="Pfam" id="PF07883">
    <property type="entry name" value="Cupin_2"/>
    <property type="match status" value="1"/>
</dbReference>
<sequence>MEHYDFDELDPQGRQPKRVPRSQWGSDTNLWVGALEGKTLGTGVTVLFYATQEIGEGPRWHVHPYDEVFIVRTGRALFTIGDQKIEANTGDVLMGPANIPHKYHNLGPGKLETTDIHLSDRWIQTNLPDPEEG</sequence>
<dbReference type="InterPro" id="IPR014710">
    <property type="entry name" value="RmlC-like_jellyroll"/>
</dbReference>
<accession>A0ABT0U841</accession>
<evidence type="ECO:0000259" key="2">
    <source>
        <dbReference type="Pfam" id="PF07883"/>
    </source>
</evidence>
<evidence type="ECO:0000313" key="4">
    <source>
        <dbReference type="Proteomes" id="UP001202961"/>
    </source>
</evidence>
<dbReference type="Proteomes" id="UP001202961">
    <property type="component" value="Unassembled WGS sequence"/>
</dbReference>
<feature type="domain" description="Cupin type-2" evidence="2">
    <location>
        <begin position="52"/>
        <end position="116"/>
    </location>
</feature>
<evidence type="ECO:0000256" key="1">
    <source>
        <dbReference type="SAM" id="MobiDB-lite"/>
    </source>
</evidence>
<dbReference type="InterPro" id="IPR011051">
    <property type="entry name" value="RmlC_Cupin_sf"/>
</dbReference>
<evidence type="ECO:0000313" key="3">
    <source>
        <dbReference type="EMBL" id="MCM2372951.1"/>
    </source>
</evidence>
<gene>
    <name evidence="3" type="ORF">NB063_20245</name>
</gene>
<feature type="region of interest" description="Disordered" evidence="1">
    <location>
        <begin position="1"/>
        <end position="23"/>
    </location>
</feature>
<protein>
    <submittedName>
        <fullName evidence="3">Cupin domain-containing protein</fullName>
    </submittedName>
</protein>
<reference evidence="3 4" key="1">
    <citation type="journal article" date="2022" name="Syst. Appl. Microbiol.">
        <title>Rhodopirellula aestuarii sp. nov., a novel member of the genus Rhodopirellula isolated from brackish sediments collected in the Tagus River estuary, Portugal.</title>
        <authorList>
            <person name="Vitorino I.R."/>
            <person name="Klimek D."/>
            <person name="Calusinska M."/>
            <person name="Lobo-da-Cunha A."/>
            <person name="Vasconcelos V."/>
            <person name="Lage O.M."/>
        </authorList>
    </citation>
    <scope>NUCLEOTIDE SEQUENCE [LARGE SCALE GENOMIC DNA]</scope>
    <source>
        <strain evidence="3 4">ICT_H3.1</strain>
    </source>
</reference>
<organism evidence="3 4">
    <name type="scientific">Aporhodopirellula aestuarii</name>
    <dbReference type="NCBI Taxonomy" id="2950107"/>
    <lineage>
        <taxon>Bacteria</taxon>
        <taxon>Pseudomonadati</taxon>
        <taxon>Planctomycetota</taxon>
        <taxon>Planctomycetia</taxon>
        <taxon>Pirellulales</taxon>
        <taxon>Pirellulaceae</taxon>
        <taxon>Aporhodopirellula</taxon>
    </lineage>
</organism>
<dbReference type="Gene3D" id="2.60.120.10">
    <property type="entry name" value="Jelly Rolls"/>
    <property type="match status" value="1"/>
</dbReference>
<dbReference type="InterPro" id="IPR013096">
    <property type="entry name" value="Cupin_2"/>
</dbReference>
<proteinExistence type="predicted"/>
<dbReference type="SUPFAM" id="SSF51182">
    <property type="entry name" value="RmlC-like cupins"/>
    <property type="match status" value="1"/>
</dbReference>
<keyword evidence="4" id="KW-1185">Reference proteome</keyword>
<name>A0ABT0U841_9BACT</name>
<dbReference type="EMBL" id="JAMQBK010000058">
    <property type="protein sequence ID" value="MCM2372951.1"/>
    <property type="molecule type" value="Genomic_DNA"/>
</dbReference>
<dbReference type="RefSeq" id="WP_250930586.1">
    <property type="nucleotide sequence ID" value="NZ_JAMQBK010000058.1"/>
</dbReference>